<organism evidence="1 2">
    <name type="scientific">Thalictrum thalictroides</name>
    <name type="common">Rue-anemone</name>
    <name type="synonym">Anemone thalictroides</name>
    <dbReference type="NCBI Taxonomy" id="46969"/>
    <lineage>
        <taxon>Eukaryota</taxon>
        <taxon>Viridiplantae</taxon>
        <taxon>Streptophyta</taxon>
        <taxon>Embryophyta</taxon>
        <taxon>Tracheophyta</taxon>
        <taxon>Spermatophyta</taxon>
        <taxon>Magnoliopsida</taxon>
        <taxon>Ranunculales</taxon>
        <taxon>Ranunculaceae</taxon>
        <taxon>Thalictroideae</taxon>
        <taxon>Thalictrum</taxon>
    </lineage>
</organism>
<evidence type="ECO:0000313" key="1">
    <source>
        <dbReference type="EMBL" id="KAF5205161.1"/>
    </source>
</evidence>
<proteinExistence type="predicted"/>
<keyword evidence="2" id="KW-1185">Reference proteome</keyword>
<comment type="caution">
    <text evidence="1">The sequence shown here is derived from an EMBL/GenBank/DDBJ whole genome shotgun (WGS) entry which is preliminary data.</text>
</comment>
<reference evidence="1 2" key="1">
    <citation type="submission" date="2020-06" db="EMBL/GenBank/DDBJ databases">
        <title>Transcriptomic and genomic resources for Thalictrum thalictroides and T. hernandezii: Facilitating candidate gene discovery in an emerging model plant lineage.</title>
        <authorList>
            <person name="Arias T."/>
            <person name="Riano-Pachon D.M."/>
            <person name="Di Stilio V.S."/>
        </authorList>
    </citation>
    <scope>NUCLEOTIDE SEQUENCE [LARGE SCALE GENOMIC DNA]</scope>
    <source>
        <strain evidence="2">cv. WT478/WT964</strain>
        <tissue evidence="1">Leaves</tissue>
    </source>
</reference>
<gene>
    <name evidence="1" type="ORF">FRX31_005250</name>
</gene>
<accession>A0A7J6X5Y5</accession>
<name>A0A7J6X5Y5_THATH</name>
<dbReference type="AlphaFoldDB" id="A0A7J6X5Y5"/>
<protein>
    <submittedName>
        <fullName evidence="1">Uncharacterized protein</fullName>
    </submittedName>
</protein>
<dbReference type="EMBL" id="JABWDY010004460">
    <property type="protein sequence ID" value="KAF5205161.1"/>
    <property type="molecule type" value="Genomic_DNA"/>
</dbReference>
<evidence type="ECO:0000313" key="2">
    <source>
        <dbReference type="Proteomes" id="UP000554482"/>
    </source>
</evidence>
<dbReference type="Proteomes" id="UP000554482">
    <property type="component" value="Unassembled WGS sequence"/>
</dbReference>
<sequence>MAIWIQKNKGQVDDRELDVMQEGTRNAAPKVKKFLTAMVEQNTCDEQQENCDGSTKETTH</sequence>